<protein>
    <submittedName>
        <fullName evidence="2">Uncharacterized protein</fullName>
    </submittedName>
</protein>
<reference evidence="2 3" key="1">
    <citation type="journal article" date="2016" name="Nat. Commun.">
        <title>Thousands of microbial genomes shed light on interconnected biogeochemical processes in an aquifer system.</title>
        <authorList>
            <person name="Anantharaman K."/>
            <person name="Brown C.T."/>
            <person name="Hug L.A."/>
            <person name="Sharon I."/>
            <person name="Castelle C.J."/>
            <person name="Probst A.J."/>
            <person name="Thomas B.C."/>
            <person name="Singh A."/>
            <person name="Wilkins M.J."/>
            <person name="Karaoz U."/>
            <person name="Brodie E.L."/>
            <person name="Williams K.H."/>
            <person name="Hubbard S.S."/>
            <person name="Banfield J.F."/>
        </authorList>
    </citation>
    <scope>NUCLEOTIDE SEQUENCE [LARGE SCALE GENOMIC DNA]</scope>
</reference>
<evidence type="ECO:0000313" key="3">
    <source>
        <dbReference type="Proteomes" id="UP000178336"/>
    </source>
</evidence>
<keyword evidence="1" id="KW-0812">Transmembrane</keyword>
<proteinExistence type="predicted"/>
<feature type="transmembrane region" description="Helical" evidence="1">
    <location>
        <begin position="20"/>
        <end position="41"/>
    </location>
</feature>
<dbReference type="STRING" id="1797724.A3A48_01310"/>
<name>A0A1F5GTA9_9BACT</name>
<dbReference type="EMBL" id="MFBN01000027">
    <property type="protein sequence ID" value="OGD95113.1"/>
    <property type="molecule type" value="Genomic_DNA"/>
</dbReference>
<dbReference type="Proteomes" id="UP000178336">
    <property type="component" value="Unassembled WGS sequence"/>
</dbReference>
<keyword evidence="1" id="KW-0472">Membrane</keyword>
<dbReference type="AlphaFoldDB" id="A0A1F5GTA9"/>
<accession>A0A1F5GTA9</accession>
<evidence type="ECO:0000313" key="2">
    <source>
        <dbReference type="EMBL" id="OGD95113.1"/>
    </source>
</evidence>
<comment type="caution">
    <text evidence="2">The sequence shown here is derived from an EMBL/GenBank/DDBJ whole genome shotgun (WGS) entry which is preliminary data.</text>
</comment>
<keyword evidence="1" id="KW-1133">Transmembrane helix</keyword>
<sequence>MRDLANQNFNIKKPKATAKFLRLILLIVVLAAIFPIGKFFLKPGSLGESSIVLREAPRNLKPINVDLTESINSEGVNLITQSATFKDVQYGGEANATATRSFGGGTYILSVDATLPDPVNTNYQVWLVSGQEVIPINFMNGSKNTWSLRLRSSDKYSNYDGIWITLERTKDELPEEHILEGSF</sequence>
<gene>
    <name evidence="2" type="ORF">A3A48_01310</name>
</gene>
<evidence type="ECO:0000256" key="1">
    <source>
        <dbReference type="SAM" id="Phobius"/>
    </source>
</evidence>
<organism evidence="2 3">
    <name type="scientific">Candidatus Curtissbacteria bacterium RIFCSPLOWO2_01_FULL_37_9</name>
    <dbReference type="NCBI Taxonomy" id="1797724"/>
    <lineage>
        <taxon>Bacteria</taxon>
        <taxon>Candidatus Curtissiibacteriota</taxon>
    </lineage>
</organism>